<dbReference type="PIRSF" id="PIRSF036382">
    <property type="entry name" value="RR_antiterm"/>
    <property type="match status" value="1"/>
</dbReference>
<gene>
    <name evidence="2" type="ORF">PZ740_03575</name>
</gene>
<organism evidence="2 3">
    <name type="scientific">Marinimicrococcus flavescens</name>
    <dbReference type="NCBI Taxonomy" id="3031815"/>
    <lineage>
        <taxon>Bacteria</taxon>
        <taxon>Pseudomonadati</taxon>
        <taxon>Pseudomonadota</taxon>
        <taxon>Alphaproteobacteria</taxon>
        <taxon>Geminicoccales</taxon>
        <taxon>Geminicoccaceae</taxon>
        <taxon>Marinimicrococcus</taxon>
    </lineage>
</organism>
<dbReference type="InterPro" id="IPR005561">
    <property type="entry name" value="ANTAR"/>
</dbReference>
<dbReference type="InterPro" id="IPR008327">
    <property type="entry name" value="Sig_transdc_resp-reg_antiterm"/>
</dbReference>
<keyword evidence="3" id="KW-1185">Reference proteome</keyword>
<dbReference type="InterPro" id="IPR011006">
    <property type="entry name" value="CheY-like_superfamily"/>
</dbReference>
<dbReference type="RefSeq" id="WP_327787881.1">
    <property type="nucleotide sequence ID" value="NZ_JARGEQ010000024.1"/>
</dbReference>
<reference evidence="2 3" key="1">
    <citation type="submission" date="2023-03" db="EMBL/GenBank/DDBJ databases">
        <title>YIM 152171 draft genome.</title>
        <authorList>
            <person name="Yang Z."/>
        </authorList>
    </citation>
    <scope>NUCLEOTIDE SEQUENCE [LARGE SCALE GENOMIC DNA]</scope>
    <source>
        <strain evidence="2 3">YIM 152171</strain>
    </source>
</reference>
<accession>A0AAP3XPN0</accession>
<dbReference type="Gene3D" id="1.10.10.10">
    <property type="entry name" value="Winged helix-like DNA-binding domain superfamily/Winged helix DNA-binding domain"/>
    <property type="match status" value="1"/>
</dbReference>
<evidence type="ECO:0000313" key="2">
    <source>
        <dbReference type="EMBL" id="MDF1585463.1"/>
    </source>
</evidence>
<dbReference type="InterPro" id="IPR036388">
    <property type="entry name" value="WH-like_DNA-bd_sf"/>
</dbReference>
<dbReference type="Pfam" id="PF21332">
    <property type="entry name" value="AmiR_N"/>
    <property type="match status" value="1"/>
</dbReference>
<dbReference type="AlphaFoldDB" id="A0AAP3XPN0"/>
<comment type="caution">
    <text evidence="2">The sequence shown here is derived from an EMBL/GenBank/DDBJ whole genome shotgun (WGS) entry which is preliminary data.</text>
</comment>
<name>A0AAP3XPN0_9PROT</name>
<dbReference type="SMART" id="SM01012">
    <property type="entry name" value="ANTAR"/>
    <property type="match status" value="1"/>
</dbReference>
<dbReference type="EMBL" id="JARGEQ010000024">
    <property type="protein sequence ID" value="MDF1585463.1"/>
    <property type="molecule type" value="Genomic_DNA"/>
</dbReference>
<proteinExistence type="predicted"/>
<dbReference type="Gene3D" id="3.40.50.2300">
    <property type="match status" value="1"/>
</dbReference>
<dbReference type="SUPFAM" id="SSF52172">
    <property type="entry name" value="CheY-like"/>
    <property type="match status" value="1"/>
</dbReference>
<feature type="domain" description="ANTAR" evidence="1">
    <location>
        <begin position="130"/>
        <end position="191"/>
    </location>
</feature>
<evidence type="ECO:0000313" key="3">
    <source>
        <dbReference type="Proteomes" id="UP001301140"/>
    </source>
</evidence>
<evidence type="ECO:0000259" key="1">
    <source>
        <dbReference type="PROSITE" id="PS50921"/>
    </source>
</evidence>
<dbReference type="PROSITE" id="PS50921">
    <property type="entry name" value="ANTAR"/>
    <property type="match status" value="1"/>
</dbReference>
<dbReference type="GO" id="GO:0003723">
    <property type="term" value="F:RNA binding"/>
    <property type="evidence" value="ECO:0007669"/>
    <property type="project" value="InterPro"/>
</dbReference>
<dbReference type="Proteomes" id="UP001301140">
    <property type="component" value="Unassembled WGS sequence"/>
</dbReference>
<protein>
    <submittedName>
        <fullName evidence="2">ANTAR domain-containing protein</fullName>
    </submittedName>
</protein>
<dbReference type="Pfam" id="PF03861">
    <property type="entry name" value="ANTAR"/>
    <property type="match status" value="1"/>
</dbReference>
<dbReference type="InterPro" id="IPR049021">
    <property type="entry name" value="AmiR_N"/>
</dbReference>
<sequence length="198" mass="22349">MAATRPPDLLPRELARLRVVVAVPPDEAMREAIRELQRTRAELHHVWPMPARLPADADVLVCSYEERLAERLPWTIGRPSAALVVLLPPGRPVDYRRLRDTAPHAVAARPLPPGALTAALVTGHSAFRYEQRLHQRIDGLDETVKALRSIERAKALLMERRQMSEEEAWRHMRDMAMRLRVPVAKVAATLVDSAPLLK</sequence>